<dbReference type="Proteomes" id="UP000290588">
    <property type="component" value="Unassembled WGS sequence"/>
</dbReference>
<dbReference type="OrthoDB" id="5380721at2"/>
<dbReference type="RefSeq" id="WP_118917681.1">
    <property type="nucleotide sequence ID" value="NZ_CP032097.1"/>
</dbReference>
<dbReference type="PANTHER" id="PTHR37809:SF1">
    <property type="entry name" value="RIBOSOMAL PROTEIN S12 METHYLTHIOTRANSFERASE ACCESSORY FACTOR YCAO"/>
    <property type="match status" value="1"/>
</dbReference>
<dbReference type="PANTHER" id="PTHR37809">
    <property type="entry name" value="RIBOSOMAL PROTEIN S12 METHYLTHIOTRANSFERASE ACCESSORY FACTOR YCAO"/>
    <property type="match status" value="1"/>
</dbReference>
<reference evidence="3 5" key="1">
    <citation type="submission" date="2017-09" db="EMBL/GenBank/DDBJ databases">
        <title>Genomics of the genus Arcobacter.</title>
        <authorList>
            <person name="Perez-Cataluna A."/>
            <person name="Figueras M.J."/>
            <person name="Salas-Masso N."/>
        </authorList>
    </citation>
    <scope>NUCLEOTIDE SEQUENCE [LARGE SCALE GENOMIC DNA]</scope>
    <source>
        <strain evidence="3 5">CECT 7837</strain>
    </source>
</reference>
<evidence type="ECO:0000313" key="3">
    <source>
        <dbReference type="EMBL" id="RXI31615.1"/>
    </source>
</evidence>
<dbReference type="EMBL" id="NXIG01000004">
    <property type="protein sequence ID" value="RXI31615.1"/>
    <property type="molecule type" value="Genomic_DNA"/>
</dbReference>
<evidence type="ECO:0000313" key="5">
    <source>
        <dbReference type="Proteomes" id="UP000290588"/>
    </source>
</evidence>
<feature type="domain" description="YcaO" evidence="1">
    <location>
        <begin position="58"/>
        <end position="419"/>
    </location>
</feature>
<dbReference type="Proteomes" id="UP000262582">
    <property type="component" value="Chromosome"/>
</dbReference>
<evidence type="ECO:0000259" key="1">
    <source>
        <dbReference type="PROSITE" id="PS51664"/>
    </source>
</evidence>
<accession>A0A347U9I0</accession>
<reference evidence="2 4" key="2">
    <citation type="submission" date="2018-08" db="EMBL/GenBank/DDBJ databases">
        <title>Complete genome of the Arcobacter ellisii type strain LMG 26155.</title>
        <authorList>
            <person name="Miller W.G."/>
            <person name="Yee E."/>
            <person name="Bono J.L."/>
        </authorList>
    </citation>
    <scope>NUCLEOTIDE SEQUENCE [LARGE SCALE GENOMIC DNA]</scope>
    <source>
        <strain evidence="2 4">LMG 26155</strain>
    </source>
</reference>
<evidence type="ECO:0000313" key="4">
    <source>
        <dbReference type="Proteomes" id="UP000262582"/>
    </source>
</evidence>
<dbReference type="Pfam" id="PF02624">
    <property type="entry name" value="YcaO"/>
    <property type="match status" value="1"/>
</dbReference>
<gene>
    <name evidence="2" type="ORF">AELL_1855</name>
    <name evidence="3" type="ORF">CP962_05780</name>
</gene>
<protein>
    <submittedName>
        <fullName evidence="2">YcaO domain-containing protein</fullName>
    </submittedName>
</protein>
<dbReference type="AlphaFoldDB" id="A0A347U9I0"/>
<sequence length="541" mass="61953">MNLLSKNSPVEQSILKMKAVLKDVGCEASFSQEKHPLENCFSVNLASNEAPNHIYSNGKGTISDASIASAYGEYIERLQTNNFFIDFHLPNRKYYPDEVAFDFGGDYLTPELKKIYDANGELEPKDLVDFNSDYMDKIVALPFIKESTKEKTYIPINILSNLFVSNGLATGNTANEAKVQALSEIFERYSKIAIIKEGYALPQFPDEVVKSFPKVYKDVQTLRDLGYIIEILDASLGGVFPVTAISLINTKNNTLFVSFGAHPILEVSLERTMTELMQGRDLTNLDAFEIPTFDMSLVADSFNLEAHFIDSNGKLGFPFLSTKKSFEYAPWKYEGNGSDDEYAFLLDILKSQNREMYMREYTYLDFYSCQMIVPNFSEVYPLDDMVYNNKNNGKLIRDMVLNFEKYDVNDILDTVDSLDDSLNMQLYIGVIFEENFTMGDFKAQMLLLLEEYDDALEILEFSNNKFGHLVAQLIRMQNDGLEWENYETALYNVYGKEKIQKAVDILEGNGYLINRTLHKDYNNMLSMFDKLEVKKLAFYKN</sequence>
<dbReference type="InterPro" id="IPR003776">
    <property type="entry name" value="YcaO-like_dom"/>
</dbReference>
<proteinExistence type="predicted"/>
<dbReference type="Gene3D" id="3.30.1330.230">
    <property type="match status" value="1"/>
</dbReference>
<dbReference type="EMBL" id="CP032097">
    <property type="protein sequence ID" value="AXX95508.1"/>
    <property type="molecule type" value="Genomic_DNA"/>
</dbReference>
<dbReference type="KEGG" id="aell:AELL_1855"/>
<name>A0A347U9I0_9BACT</name>
<dbReference type="PROSITE" id="PS51664">
    <property type="entry name" value="YCAO"/>
    <property type="match status" value="1"/>
</dbReference>
<dbReference type="Gene3D" id="3.30.160.660">
    <property type="match status" value="1"/>
</dbReference>
<dbReference type="NCBIfam" id="TIGR00702">
    <property type="entry name" value="YcaO-type kinase domain"/>
    <property type="match status" value="1"/>
</dbReference>
<keyword evidence="4" id="KW-1185">Reference proteome</keyword>
<evidence type="ECO:0000313" key="2">
    <source>
        <dbReference type="EMBL" id="AXX95508.1"/>
    </source>
</evidence>
<organism evidence="3 5">
    <name type="scientific">Arcobacter ellisii</name>
    <dbReference type="NCBI Taxonomy" id="913109"/>
    <lineage>
        <taxon>Bacteria</taxon>
        <taxon>Pseudomonadati</taxon>
        <taxon>Campylobacterota</taxon>
        <taxon>Epsilonproteobacteria</taxon>
        <taxon>Campylobacterales</taxon>
        <taxon>Arcobacteraceae</taxon>
        <taxon>Arcobacter</taxon>
    </lineage>
</organism>